<evidence type="ECO:0000313" key="1">
    <source>
        <dbReference type="EMBL" id="KAH3696183.1"/>
    </source>
</evidence>
<sequence length="60" mass="6865">MEPLGKRGRATVTLRRGLDADVMQMEKTSGYVKILTRNRNTLRALVGVLYLRTTRNGEMR</sequence>
<dbReference type="EMBL" id="JAIWYP010000016">
    <property type="protein sequence ID" value="KAH3696183.1"/>
    <property type="molecule type" value="Genomic_DNA"/>
</dbReference>
<accession>A0A9D3Y9A7</accession>
<reference evidence="1" key="2">
    <citation type="submission" date="2020-11" db="EMBL/GenBank/DDBJ databases">
        <authorList>
            <person name="McCartney M.A."/>
            <person name="Auch B."/>
            <person name="Kono T."/>
            <person name="Mallez S."/>
            <person name="Becker A."/>
            <person name="Gohl D.M."/>
            <person name="Silverstein K.A.T."/>
            <person name="Koren S."/>
            <person name="Bechman K.B."/>
            <person name="Herman A."/>
            <person name="Abrahante J.E."/>
            <person name="Garbe J."/>
        </authorList>
    </citation>
    <scope>NUCLEOTIDE SEQUENCE</scope>
    <source>
        <strain evidence="1">Duluth1</strain>
        <tissue evidence="1">Whole animal</tissue>
    </source>
</reference>
<keyword evidence="2" id="KW-1185">Reference proteome</keyword>
<dbReference type="AlphaFoldDB" id="A0A9D3Y9A7"/>
<dbReference type="Proteomes" id="UP000828390">
    <property type="component" value="Unassembled WGS sequence"/>
</dbReference>
<reference evidence="1" key="1">
    <citation type="journal article" date="2019" name="bioRxiv">
        <title>The Genome of the Zebra Mussel, Dreissena polymorpha: A Resource for Invasive Species Research.</title>
        <authorList>
            <person name="McCartney M.A."/>
            <person name="Auch B."/>
            <person name="Kono T."/>
            <person name="Mallez S."/>
            <person name="Zhang Y."/>
            <person name="Obille A."/>
            <person name="Becker A."/>
            <person name="Abrahante J.E."/>
            <person name="Garbe J."/>
            <person name="Badalamenti J.P."/>
            <person name="Herman A."/>
            <person name="Mangelson H."/>
            <person name="Liachko I."/>
            <person name="Sullivan S."/>
            <person name="Sone E.D."/>
            <person name="Koren S."/>
            <person name="Silverstein K.A.T."/>
            <person name="Beckman K.B."/>
            <person name="Gohl D.M."/>
        </authorList>
    </citation>
    <scope>NUCLEOTIDE SEQUENCE</scope>
    <source>
        <strain evidence="1">Duluth1</strain>
        <tissue evidence="1">Whole animal</tissue>
    </source>
</reference>
<gene>
    <name evidence="1" type="ORF">DPMN_083648</name>
</gene>
<proteinExistence type="predicted"/>
<protein>
    <submittedName>
        <fullName evidence="1">Uncharacterized protein</fullName>
    </submittedName>
</protein>
<organism evidence="1 2">
    <name type="scientific">Dreissena polymorpha</name>
    <name type="common">Zebra mussel</name>
    <name type="synonym">Mytilus polymorpha</name>
    <dbReference type="NCBI Taxonomy" id="45954"/>
    <lineage>
        <taxon>Eukaryota</taxon>
        <taxon>Metazoa</taxon>
        <taxon>Spiralia</taxon>
        <taxon>Lophotrochozoa</taxon>
        <taxon>Mollusca</taxon>
        <taxon>Bivalvia</taxon>
        <taxon>Autobranchia</taxon>
        <taxon>Heteroconchia</taxon>
        <taxon>Euheterodonta</taxon>
        <taxon>Imparidentia</taxon>
        <taxon>Neoheterodontei</taxon>
        <taxon>Myida</taxon>
        <taxon>Dreissenoidea</taxon>
        <taxon>Dreissenidae</taxon>
        <taxon>Dreissena</taxon>
    </lineage>
</organism>
<evidence type="ECO:0000313" key="2">
    <source>
        <dbReference type="Proteomes" id="UP000828390"/>
    </source>
</evidence>
<name>A0A9D3Y9A7_DREPO</name>
<comment type="caution">
    <text evidence="1">The sequence shown here is derived from an EMBL/GenBank/DDBJ whole genome shotgun (WGS) entry which is preliminary data.</text>
</comment>